<evidence type="ECO:0000256" key="2">
    <source>
        <dbReference type="ARBA" id="ARBA00022761"/>
    </source>
</evidence>
<feature type="signal peptide" evidence="4">
    <location>
        <begin position="1"/>
        <end position="16"/>
    </location>
</feature>
<keyword evidence="7" id="KW-1185">Reference proteome</keyword>
<feature type="chain" id="PRO_5043643298" description="Vitellogenin domain-containing protein" evidence="4">
    <location>
        <begin position="17"/>
        <end position="206"/>
    </location>
</feature>
<keyword evidence="2" id="KW-0758">Storage protein</keyword>
<evidence type="ECO:0000313" key="7">
    <source>
        <dbReference type="Proteomes" id="UP001431783"/>
    </source>
</evidence>
<dbReference type="Pfam" id="PF01347">
    <property type="entry name" value="Vitellogenin_N"/>
    <property type="match status" value="1"/>
</dbReference>
<dbReference type="EMBL" id="JARQZJ010000124">
    <property type="protein sequence ID" value="KAK9890165.1"/>
    <property type="molecule type" value="Genomic_DNA"/>
</dbReference>
<evidence type="ECO:0000256" key="4">
    <source>
        <dbReference type="SAM" id="SignalP"/>
    </source>
</evidence>
<dbReference type="InterPro" id="IPR001747">
    <property type="entry name" value="Vitellogenin_N"/>
</dbReference>
<gene>
    <name evidence="6" type="ORF">WA026_008970</name>
</gene>
<name>A0AAW1VDL0_9CUCU</name>
<evidence type="ECO:0000256" key="1">
    <source>
        <dbReference type="ARBA" id="ARBA00022729"/>
    </source>
</evidence>
<feature type="domain" description="Vitellogenin" evidence="5">
    <location>
        <begin position="20"/>
        <end position="206"/>
    </location>
</feature>
<organism evidence="6 7">
    <name type="scientific">Henosepilachna vigintioctopunctata</name>
    <dbReference type="NCBI Taxonomy" id="420089"/>
    <lineage>
        <taxon>Eukaryota</taxon>
        <taxon>Metazoa</taxon>
        <taxon>Ecdysozoa</taxon>
        <taxon>Arthropoda</taxon>
        <taxon>Hexapoda</taxon>
        <taxon>Insecta</taxon>
        <taxon>Pterygota</taxon>
        <taxon>Neoptera</taxon>
        <taxon>Endopterygota</taxon>
        <taxon>Coleoptera</taxon>
        <taxon>Polyphaga</taxon>
        <taxon>Cucujiformia</taxon>
        <taxon>Coccinelloidea</taxon>
        <taxon>Coccinellidae</taxon>
        <taxon>Epilachninae</taxon>
        <taxon>Epilachnini</taxon>
        <taxon>Henosepilachna</taxon>
    </lineage>
</organism>
<dbReference type="PANTHER" id="PTHR23345">
    <property type="entry name" value="VITELLOGENIN-RELATED"/>
    <property type="match status" value="1"/>
</dbReference>
<dbReference type="Gene3D" id="2.30.230.10">
    <property type="entry name" value="Lipovitellin, beta-sheet shell regions, chain A"/>
    <property type="match status" value="1"/>
</dbReference>
<comment type="caution">
    <text evidence="6">The sequence shown here is derived from an EMBL/GenBank/DDBJ whole genome shotgun (WGS) entry which is preliminary data.</text>
</comment>
<comment type="caution">
    <text evidence="3">Lacks conserved residue(s) required for the propagation of feature annotation.</text>
</comment>
<dbReference type="InterPro" id="IPR015819">
    <property type="entry name" value="Lipid_transp_b-sht_shell"/>
</dbReference>
<evidence type="ECO:0000259" key="5">
    <source>
        <dbReference type="PROSITE" id="PS51211"/>
    </source>
</evidence>
<dbReference type="InterPro" id="IPR050733">
    <property type="entry name" value="Vitellogenin/Apolipophorin"/>
</dbReference>
<dbReference type="InterPro" id="IPR015816">
    <property type="entry name" value="Vitellinogen_b-sht_N"/>
</dbReference>
<accession>A0AAW1VDL0</accession>
<proteinExistence type="predicted"/>
<keyword evidence="1 4" id="KW-0732">Signal</keyword>
<dbReference type="PANTHER" id="PTHR23345:SF15">
    <property type="entry name" value="VITELLOGENIN 1-RELATED"/>
    <property type="match status" value="1"/>
</dbReference>
<dbReference type="SUPFAM" id="SSF56968">
    <property type="entry name" value="Lipovitellin-phosvitin complex, beta-sheet shell regions"/>
    <property type="match status" value="1"/>
</dbReference>
<dbReference type="AlphaFoldDB" id="A0AAW1VDL0"/>
<evidence type="ECO:0000256" key="3">
    <source>
        <dbReference type="PROSITE-ProRule" id="PRU00557"/>
    </source>
</evidence>
<protein>
    <recommendedName>
        <fullName evidence="5">Vitellogenin domain-containing protein</fullName>
    </recommendedName>
</protein>
<evidence type="ECO:0000313" key="6">
    <source>
        <dbReference type="EMBL" id="KAK9890165.1"/>
    </source>
</evidence>
<dbReference type="GO" id="GO:0005319">
    <property type="term" value="F:lipid transporter activity"/>
    <property type="evidence" value="ECO:0007669"/>
    <property type="project" value="InterPro"/>
</dbReference>
<sequence>MWSQFLLCFLVGLTYASPAWKQNTEYTYEVRGRSLSSLNGAADDYSGIVIRAKLLVQTRPDRLRAKIIKSEYAEVHIKLPDGWTSKLPDSHLRYKALQLTNKPFDIVIKNGIVSELIVEDCVPEWEANIIKSFVSQFQLDTSAEHRVDSEFNLYPKPGSYHAVFKTLEDTVTGIAETSYDIHPLPEYVLQTEPYLAPFPHLKEMDL</sequence>
<dbReference type="PROSITE" id="PS51211">
    <property type="entry name" value="VITELLOGENIN"/>
    <property type="match status" value="1"/>
</dbReference>
<reference evidence="6 7" key="1">
    <citation type="submission" date="2023-03" db="EMBL/GenBank/DDBJ databases">
        <title>Genome insight into feeding habits of ladybird beetles.</title>
        <authorList>
            <person name="Li H.-S."/>
            <person name="Huang Y.-H."/>
            <person name="Pang H."/>
        </authorList>
    </citation>
    <scope>NUCLEOTIDE SEQUENCE [LARGE SCALE GENOMIC DNA]</scope>
    <source>
        <strain evidence="6">SYSU_2023b</strain>
        <tissue evidence="6">Whole body</tissue>
    </source>
</reference>
<dbReference type="Proteomes" id="UP001431783">
    <property type="component" value="Unassembled WGS sequence"/>
</dbReference>